<reference evidence="1" key="1">
    <citation type="journal article" date="2015" name="Nature">
        <title>Complex archaea that bridge the gap between prokaryotes and eukaryotes.</title>
        <authorList>
            <person name="Spang A."/>
            <person name="Saw J.H."/>
            <person name="Jorgensen S.L."/>
            <person name="Zaremba-Niedzwiedzka K."/>
            <person name="Martijn J."/>
            <person name="Lind A.E."/>
            <person name="van Eijk R."/>
            <person name="Schleper C."/>
            <person name="Guy L."/>
            <person name="Ettema T.J."/>
        </authorList>
    </citation>
    <scope>NUCLEOTIDE SEQUENCE</scope>
</reference>
<comment type="caution">
    <text evidence="1">The sequence shown here is derived from an EMBL/GenBank/DDBJ whole genome shotgun (WGS) entry which is preliminary data.</text>
</comment>
<gene>
    <name evidence="1" type="ORF">LCGC14_0478650</name>
</gene>
<protein>
    <submittedName>
        <fullName evidence="1">Uncharacterized protein</fullName>
    </submittedName>
</protein>
<accession>A0A0F9UX00</accession>
<dbReference type="AlphaFoldDB" id="A0A0F9UX00"/>
<dbReference type="EMBL" id="LAZR01000517">
    <property type="protein sequence ID" value="KKN65726.1"/>
    <property type="molecule type" value="Genomic_DNA"/>
</dbReference>
<name>A0A0F9UX00_9ZZZZ</name>
<organism evidence="1">
    <name type="scientific">marine sediment metagenome</name>
    <dbReference type="NCBI Taxonomy" id="412755"/>
    <lineage>
        <taxon>unclassified sequences</taxon>
        <taxon>metagenomes</taxon>
        <taxon>ecological metagenomes</taxon>
    </lineage>
</organism>
<proteinExistence type="predicted"/>
<evidence type="ECO:0000313" key="1">
    <source>
        <dbReference type="EMBL" id="KKN65726.1"/>
    </source>
</evidence>
<sequence>MSMQRIKIITVFRSGSAEDLSKLQKKVNKFIETPSVDVVHKIQFITEVNRYIMTILYNIT</sequence>